<sequence>MRAIAIRTAVTLCLAAALAAAAGAPSSAGPATPASPVAQRQAVPVLVDCLWHTDVRPADFTLACGDGNSRLTSLKWSQWGTETATAEGVNMVNDCKPYCAAGAFHSYPVTVRLSDPKPWKKHPQTERYSRITLVYPGSRPDIYGPTVTYPLWD</sequence>
<evidence type="ECO:0000313" key="3">
    <source>
        <dbReference type="Proteomes" id="UP001160499"/>
    </source>
</evidence>
<name>A0ABT6LCH5_9ACTN</name>
<proteinExistence type="predicted"/>
<organism evidence="2 3">
    <name type="scientific">Streptomyces pseudovenezuelae</name>
    <dbReference type="NCBI Taxonomy" id="67350"/>
    <lineage>
        <taxon>Bacteria</taxon>
        <taxon>Bacillati</taxon>
        <taxon>Actinomycetota</taxon>
        <taxon>Actinomycetes</taxon>
        <taxon>Kitasatosporales</taxon>
        <taxon>Streptomycetaceae</taxon>
        <taxon>Streptomyces</taxon>
        <taxon>Streptomyces aurantiacus group</taxon>
    </lineage>
</organism>
<evidence type="ECO:0008006" key="4">
    <source>
        <dbReference type="Google" id="ProtNLM"/>
    </source>
</evidence>
<dbReference type="RefSeq" id="WP_280875060.1">
    <property type="nucleotide sequence ID" value="NZ_JARXVH010000002.1"/>
</dbReference>
<accession>A0ABT6LCH5</accession>
<gene>
    <name evidence="2" type="ORF">M2283_001290</name>
</gene>
<evidence type="ECO:0000256" key="1">
    <source>
        <dbReference type="SAM" id="SignalP"/>
    </source>
</evidence>
<dbReference type="Proteomes" id="UP001160499">
    <property type="component" value="Unassembled WGS sequence"/>
</dbReference>
<dbReference type="EMBL" id="JARXVH010000002">
    <property type="protein sequence ID" value="MDH6214007.1"/>
    <property type="molecule type" value="Genomic_DNA"/>
</dbReference>
<protein>
    <recommendedName>
        <fullName evidence="4">Secreted protein</fullName>
    </recommendedName>
</protein>
<feature type="signal peptide" evidence="1">
    <location>
        <begin position="1"/>
        <end position="28"/>
    </location>
</feature>
<reference evidence="2 3" key="1">
    <citation type="submission" date="2023-04" db="EMBL/GenBank/DDBJ databases">
        <title>Forest soil microbial communities from Buena Vista Peninsula, Colon Province, Panama.</title>
        <authorList>
            <person name="Bouskill N."/>
        </authorList>
    </citation>
    <scope>NUCLEOTIDE SEQUENCE [LARGE SCALE GENOMIC DNA]</scope>
    <source>
        <strain evidence="2 3">GGS1</strain>
    </source>
</reference>
<keyword evidence="1" id="KW-0732">Signal</keyword>
<feature type="chain" id="PRO_5046036999" description="Secreted protein" evidence="1">
    <location>
        <begin position="29"/>
        <end position="153"/>
    </location>
</feature>
<evidence type="ECO:0000313" key="2">
    <source>
        <dbReference type="EMBL" id="MDH6214007.1"/>
    </source>
</evidence>
<keyword evidence="3" id="KW-1185">Reference proteome</keyword>
<comment type="caution">
    <text evidence="2">The sequence shown here is derived from an EMBL/GenBank/DDBJ whole genome shotgun (WGS) entry which is preliminary data.</text>
</comment>